<organism evidence="2 3">
    <name type="scientific">Gallaecimonas pentaromativorans</name>
    <dbReference type="NCBI Taxonomy" id="584787"/>
    <lineage>
        <taxon>Bacteria</taxon>
        <taxon>Pseudomonadati</taxon>
        <taxon>Pseudomonadota</taxon>
        <taxon>Gammaproteobacteria</taxon>
        <taxon>Enterobacterales</taxon>
        <taxon>Gallaecimonadaceae</taxon>
        <taxon>Gallaecimonas</taxon>
    </lineage>
</organism>
<evidence type="ECO:0000313" key="3">
    <source>
        <dbReference type="Proteomes" id="UP000268033"/>
    </source>
</evidence>
<dbReference type="EMBL" id="RJUL01000006">
    <property type="protein sequence ID" value="ROQ24940.1"/>
    <property type="molecule type" value="Genomic_DNA"/>
</dbReference>
<sequence>MHNKKIGTALLATLALCGCVNKPTTKAPVPMASDERTVDIGLPSPEIRDALDNKRDWILAHTDDMKKVAGELQDSYGTASYVAYFDQGELKYLKERLEAGEGGYGEHFYFVDGGNLFGYEEDADWRLTLPDGSRRMDEQDIDLYLDQYGTIAFQTYVKNGQRTALPVAKIDSIKTRFEMLKSRSYLQLEGKAPPVVTASTDTMTVPMPAPAKAETQVAEAPPAAHKAPMAPVAHGSDGPDSWQQPEYVGVSKSRHKGMNMGTFQVATRDVNQEVMGSVRAKDYHLGQMVSLTQYWCAYKPDDFEMQWNYWSASRQTFQGQYVFSCGQARQIMEELGQGQRTVMPVHVRRDGVQDAAVTLLNLDTPQKVATLKGLEKRFASPCVEHFCKGQSYLSK</sequence>
<feature type="region of interest" description="Disordered" evidence="1">
    <location>
        <begin position="218"/>
        <end position="241"/>
    </location>
</feature>
<reference evidence="2 3" key="1">
    <citation type="submission" date="2018-11" db="EMBL/GenBank/DDBJ databases">
        <title>Genomic Encyclopedia of Type Strains, Phase IV (KMG-IV): sequencing the most valuable type-strain genomes for metagenomic binning, comparative biology and taxonomic classification.</title>
        <authorList>
            <person name="Goeker M."/>
        </authorList>
    </citation>
    <scope>NUCLEOTIDE SEQUENCE [LARGE SCALE GENOMIC DNA]</scope>
    <source>
        <strain evidence="2 3">DSM 21945</strain>
    </source>
</reference>
<accession>A0A3N1PDS1</accession>
<protein>
    <submittedName>
        <fullName evidence="2">Uncharacterized protein</fullName>
    </submittedName>
</protein>
<dbReference type="STRING" id="584787.GCA_001247655_04016"/>
<evidence type="ECO:0000313" key="2">
    <source>
        <dbReference type="EMBL" id="ROQ24940.1"/>
    </source>
</evidence>
<dbReference type="AlphaFoldDB" id="A0A3N1PDS1"/>
<gene>
    <name evidence="2" type="ORF">EDC28_106188</name>
</gene>
<evidence type="ECO:0000256" key="1">
    <source>
        <dbReference type="SAM" id="MobiDB-lite"/>
    </source>
</evidence>
<proteinExistence type="predicted"/>
<comment type="caution">
    <text evidence="2">The sequence shown here is derived from an EMBL/GenBank/DDBJ whole genome shotgun (WGS) entry which is preliminary data.</text>
</comment>
<dbReference type="PROSITE" id="PS51257">
    <property type="entry name" value="PROKAR_LIPOPROTEIN"/>
    <property type="match status" value="1"/>
</dbReference>
<feature type="compositionally biased region" description="Low complexity" evidence="1">
    <location>
        <begin position="218"/>
        <end position="233"/>
    </location>
</feature>
<name>A0A3N1PDS1_9GAMM</name>
<keyword evidence="3" id="KW-1185">Reference proteome</keyword>
<dbReference type="Proteomes" id="UP000268033">
    <property type="component" value="Unassembled WGS sequence"/>
</dbReference>